<name>A0A4R9LXT6_9LEPT</name>
<dbReference type="RefSeq" id="WP_135760486.1">
    <property type="nucleotide sequence ID" value="NZ_RQHW01000034.1"/>
</dbReference>
<dbReference type="PANTHER" id="PTHR43130:SF2">
    <property type="entry name" value="DJ-1_PFPI DOMAIN-CONTAINING PROTEIN"/>
    <property type="match status" value="1"/>
</dbReference>
<dbReference type="Gene3D" id="3.40.50.880">
    <property type="match status" value="1"/>
</dbReference>
<dbReference type="OrthoDB" id="6382410at2"/>
<dbReference type="GO" id="GO:0006355">
    <property type="term" value="P:regulation of DNA-templated transcription"/>
    <property type="evidence" value="ECO:0007669"/>
    <property type="project" value="TreeGrafter"/>
</dbReference>
<dbReference type="CDD" id="cd03139">
    <property type="entry name" value="GATase1_PfpI_2"/>
    <property type="match status" value="1"/>
</dbReference>
<dbReference type="AlphaFoldDB" id="A0A4R9LXT6"/>
<protein>
    <submittedName>
        <fullName evidence="2">DJ-1/PfpI family protein</fullName>
    </submittedName>
</protein>
<reference evidence="2" key="1">
    <citation type="journal article" date="2019" name="PLoS Negl. Trop. Dis.">
        <title>Revisiting the worldwide diversity of Leptospira species in the environment.</title>
        <authorList>
            <person name="Vincent A.T."/>
            <person name="Schiettekatte O."/>
            <person name="Bourhy P."/>
            <person name="Veyrier F.J."/>
            <person name="Picardeau M."/>
        </authorList>
    </citation>
    <scope>NUCLEOTIDE SEQUENCE [LARGE SCALE GENOMIC DNA]</scope>
    <source>
        <strain evidence="2">201300427</strain>
    </source>
</reference>
<dbReference type="SUPFAM" id="SSF52317">
    <property type="entry name" value="Class I glutamine amidotransferase-like"/>
    <property type="match status" value="1"/>
</dbReference>
<evidence type="ECO:0000259" key="1">
    <source>
        <dbReference type="Pfam" id="PF01965"/>
    </source>
</evidence>
<sequence>MKLIVGMLLFDEVTILDFVGPYEVFTKIKDWEIKTIAYDSKTIVCNGSLKIEAESLISEIQNVDILFIPGGYGVNAVIENEDFLNEIERLGKNANYITAVCTGSLVLAAAGLLNGYKATSHWRSIDLLGKLGAVPTEERVVWDGNRVTGGGITSGIDFGLEIVKIIEGEEKAKEIELWLEYDPNPPMRTGHPRIADKGLVDKIVQNTESSRKERELLLDAFIKKKGR</sequence>
<evidence type="ECO:0000313" key="3">
    <source>
        <dbReference type="Proteomes" id="UP000298058"/>
    </source>
</evidence>
<dbReference type="Pfam" id="PF01965">
    <property type="entry name" value="DJ-1_PfpI"/>
    <property type="match status" value="1"/>
</dbReference>
<accession>A0A4R9LXT6</accession>
<evidence type="ECO:0000313" key="2">
    <source>
        <dbReference type="EMBL" id="TGN19143.1"/>
    </source>
</evidence>
<dbReference type="EMBL" id="RQHW01000034">
    <property type="protein sequence ID" value="TGN19143.1"/>
    <property type="molecule type" value="Genomic_DNA"/>
</dbReference>
<dbReference type="InterPro" id="IPR002818">
    <property type="entry name" value="DJ-1/PfpI"/>
</dbReference>
<organism evidence="2 3">
    <name type="scientific">Leptospira idonii</name>
    <dbReference type="NCBI Taxonomy" id="1193500"/>
    <lineage>
        <taxon>Bacteria</taxon>
        <taxon>Pseudomonadati</taxon>
        <taxon>Spirochaetota</taxon>
        <taxon>Spirochaetia</taxon>
        <taxon>Leptospirales</taxon>
        <taxon>Leptospiraceae</taxon>
        <taxon>Leptospira</taxon>
    </lineage>
</organism>
<proteinExistence type="predicted"/>
<dbReference type="InterPro" id="IPR052158">
    <property type="entry name" value="INH-QAR"/>
</dbReference>
<dbReference type="PANTHER" id="PTHR43130">
    <property type="entry name" value="ARAC-FAMILY TRANSCRIPTIONAL REGULATOR"/>
    <property type="match status" value="1"/>
</dbReference>
<feature type="domain" description="DJ-1/PfpI" evidence="1">
    <location>
        <begin position="6"/>
        <end position="164"/>
    </location>
</feature>
<gene>
    <name evidence="2" type="ORF">EHS15_10300</name>
</gene>
<keyword evidence="3" id="KW-1185">Reference proteome</keyword>
<dbReference type="Proteomes" id="UP000298058">
    <property type="component" value="Unassembled WGS sequence"/>
</dbReference>
<dbReference type="InterPro" id="IPR029062">
    <property type="entry name" value="Class_I_gatase-like"/>
</dbReference>
<comment type="caution">
    <text evidence="2">The sequence shown here is derived from an EMBL/GenBank/DDBJ whole genome shotgun (WGS) entry which is preliminary data.</text>
</comment>